<comment type="caution">
    <text evidence="1">The sequence shown here is derived from an EMBL/GenBank/DDBJ whole genome shotgun (WGS) entry which is preliminary data.</text>
</comment>
<sequence length="1711" mass="183668">MRSRSQSNIPVPPRPSSSQSESSAPNHLSQPQLPQQGYNQQMQASSMYAAKMHQGIMSSSYPGPHYPQSNYPRQQGGLGAMPGYGPPQGPGGYPAGRMGSQGGYPYGNSQYGGYGGANSLMPPPPGPQYPKAAGAASSMGAVPPQAPGGPTRPMYLRQHLQQKMYGYSSPMTPPGGDGASPSPSEGGPPPPGGGPMPPGACYSQCPPAPMSGPSSLLSQQGGVGGSPPVTGPGQDGPTVLDEGSQASNASASSSLPEEHLGPGDKGGSSKQPPMSHPPTPNTLPSPGGASMSSFHDEFESVSSPSWPRTPASPVVNSQVYEHHMIKRPDGLLKLYDMSEDPERRAFLDKLIVYNDERGTPITQCPTISKQPLDLFRLYLIVKDRGGFVEVTKAKHWKDVAGVLGIGASSSAAYTLRKQYIKHLLPFECKFDRGGIDPQPIISQLESASRKKAKGTMSPSGASQDYGPPAQTMESYPSSGGYHPGAPYPPSGPPSMMGASEYPCPPGYPPSNHVGGGCEPDGYPPSEEGPYPGEGYPPPHGYPQAPPYAAASQASLSGGSCGYAGPGGDQYGPAAPEGYPHEGGYNGRDPYSSSGYPMRPQSGAPPYPPQYQGSHYDRERCGRPRCSCGLAFGRSCSEVFTGERKCPSSAIRVWLLSLAGQMGTGPPSAAEPLYQYGSSAAATGPTPPSQAVAAAAAAGSYQSRPYPPGPPTTPGQASPYSTPPTQGVAPPPPPQGSTPEPYPPTRVPPEQAYQMYPGGGQQVYPGGVTPPQGQGGQPPPTASKAGPYPQQPSVQRDAPYPKRHPDFMKPQEPYPPPPPHMGAGPYVPPQQAQPPATQQYPDRSQYPYRPPHMMTPPPSSMPQQGWGRGAAESQYRGYPSNAYPPHSGAPPERWEGPRIGDGAPPTGAWGMSRGAPPAQGEPYPPQGPMIGTGGPQVNAMGHHKMAAAYARDRAYPPAGKMPPGGPYGSAPPSRKEVVFPPDSVEAVMPVATKRRRLYAKDVSPLEAWRLMMCLKSGLLAESTWALDVLSVLLYDDSTVLYFGLSHLPGLLETLMEHFRRCLSLVFSTCDDLELGYESKAEKEEVSEPERPWYLLDRDAPVKDPLEGLIVPTQIDICDRMSVLTGPSFTWRTRCGKAVRTRPDDDGSLHVVDGEKRWDVHEGFTASPEHWQLGGGEITAHIQTCFESDTNNVRFVRLLTPSKKNVEHKVNASPPKVVATTTTPTTNQDQSRSKLSELLAKQKAANCKRDPVVLIEDIRSKIKLESGRVDHIKQEVKEERHSNDRKREEEKEEASKKVEENKPEAEVVQESETKPEETTTTTPEAVESEKEEEVVLSKEGDSECRTEEKVFPRLREERPRKRPLPESLEEEAYCRDEPSLCVVSEAREALGRRCVCISTLLRNLSFVPGNDAEMSKHAGLLVVLGRLLLLRHWHAPRRGAPRHFDQEENALDDHCSSLLAEREWWWDWLQALRENTLVCLANMAGQLTLAPFPEEISLPLLDGLLHWATCGSACARDPLPQSTLSPQRLALEALCKLSVQESNVDLLLATPPWSRTEVLLGQLARWLGRGQDQVLRELALVLLSNVAPAGSGAARAVALQGPCLAHLLAFVEQAEQSALQVANAQGVAALRDNPELMGTTLDMVRRAAATLRCLARVPDNRPLFLQLQPRLLALVMSQILDQGVAAILADVLFECSQQVPTSSSSSKSAAVPS</sequence>
<dbReference type="Proteomes" id="UP000821865">
    <property type="component" value="Chromosome 8"/>
</dbReference>
<accession>A0ACB8C7J7</accession>
<evidence type="ECO:0000313" key="2">
    <source>
        <dbReference type="Proteomes" id="UP000821865"/>
    </source>
</evidence>
<keyword evidence="2" id="KW-1185">Reference proteome</keyword>
<proteinExistence type="predicted"/>
<organism evidence="1 2">
    <name type="scientific">Dermacentor silvarum</name>
    <name type="common">Tick</name>
    <dbReference type="NCBI Taxonomy" id="543639"/>
    <lineage>
        <taxon>Eukaryota</taxon>
        <taxon>Metazoa</taxon>
        <taxon>Ecdysozoa</taxon>
        <taxon>Arthropoda</taxon>
        <taxon>Chelicerata</taxon>
        <taxon>Arachnida</taxon>
        <taxon>Acari</taxon>
        <taxon>Parasitiformes</taxon>
        <taxon>Ixodida</taxon>
        <taxon>Ixodoidea</taxon>
        <taxon>Ixodidae</taxon>
        <taxon>Rhipicephalinae</taxon>
        <taxon>Dermacentor</taxon>
    </lineage>
</organism>
<evidence type="ECO:0000313" key="1">
    <source>
        <dbReference type="EMBL" id="KAH7936815.1"/>
    </source>
</evidence>
<name>A0ACB8C7J7_DERSI</name>
<reference evidence="1" key="1">
    <citation type="submission" date="2020-05" db="EMBL/GenBank/DDBJ databases">
        <title>Large-scale comparative analyses of tick genomes elucidate their genetic diversity and vector capacities.</title>
        <authorList>
            <person name="Jia N."/>
            <person name="Wang J."/>
            <person name="Shi W."/>
            <person name="Du L."/>
            <person name="Sun Y."/>
            <person name="Zhan W."/>
            <person name="Jiang J."/>
            <person name="Wang Q."/>
            <person name="Zhang B."/>
            <person name="Ji P."/>
            <person name="Sakyi L.B."/>
            <person name="Cui X."/>
            <person name="Yuan T."/>
            <person name="Jiang B."/>
            <person name="Yang W."/>
            <person name="Lam T.T.-Y."/>
            <person name="Chang Q."/>
            <person name="Ding S."/>
            <person name="Wang X."/>
            <person name="Zhu J."/>
            <person name="Ruan X."/>
            <person name="Zhao L."/>
            <person name="Wei J."/>
            <person name="Que T."/>
            <person name="Du C."/>
            <person name="Cheng J."/>
            <person name="Dai P."/>
            <person name="Han X."/>
            <person name="Huang E."/>
            <person name="Gao Y."/>
            <person name="Liu J."/>
            <person name="Shao H."/>
            <person name="Ye R."/>
            <person name="Li L."/>
            <person name="Wei W."/>
            <person name="Wang X."/>
            <person name="Wang C."/>
            <person name="Yang T."/>
            <person name="Huo Q."/>
            <person name="Li W."/>
            <person name="Guo W."/>
            <person name="Chen H."/>
            <person name="Zhou L."/>
            <person name="Ni X."/>
            <person name="Tian J."/>
            <person name="Zhou Y."/>
            <person name="Sheng Y."/>
            <person name="Liu T."/>
            <person name="Pan Y."/>
            <person name="Xia L."/>
            <person name="Li J."/>
            <person name="Zhao F."/>
            <person name="Cao W."/>
        </authorList>
    </citation>
    <scope>NUCLEOTIDE SEQUENCE</scope>
    <source>
        <strain evidence="1">Dsil-2018</strain>
    </source>
</reference>
<gene>
    <name evidence="1" type="ORF">HPB49_005082</name>
</gene>
<protein>
    <submittedName>
        <fullName evidence="1">Uncharacterized protein</fullName>
    </submittedName>
</protein>
<dbReference type="EMBL" id="CM023477">
    <property type="protein sequence ID" value="KAH7936815.1"/>
    <property type="molecule type" value="Genomic_DNA"/>
</dbReference>